<dbReference type="GO" id="GO:0016491">
    <property type="term" value="F:oxidoreductase activity"/>
    <property type="evidence" value="ECO:0007669"/>
    <property type="project" value="InterPro"/>
</dbReference>
<evidence type="ECO:0000313" key="4">
    <source>
        <dbReference type="Proteomes" id="UP001165042"/>
    </source>
</evidence>
<evidence type="ECO:0000256" key="2">
    <source>
        <dbReference type="ARBA" id="ARBA00049106"/>
    </source>
</evidence>
<dbReference type="GO" id="GO:0005886">
    <property type="term" value="C:plasma membrane"/>
    <property type="evidence" value="ECO:0007669"/>
    <property type="project" value="TreeGrafter"/>
</dbReference>
<sequence length="142" mass="15368">MSEEQQFDPAAFNREIIAEFRANDGKVGGMFAGATMVLLTTTGAKSGKEHTVPLVYLEIDGKTVIIGSKGGADTHPAWYHNIRKNPQVTVEIGTEEYPARADIAPPAERDDLFTKVTALAPGYGDYQAGTPRTIPVITLHRV</sequence>
<comment type="caution">
    <text evidence="3">The sequence shown here is derived from an EMBL/GenBank/DDBJ whole genome shotgun (WGS) entry which is preliminary data.</text>
</comment>
<protein>
    <recommendedName>
        <fullName evidence="5">Deazaflavin-dependent oxidoreductase, nitroreductase family</fullName>
    </recommendedName>
</protein>
<keyword evidence="4" id="KW-1185">Reference proteome</keyword>
<reference evidence="3" key="1">
    <citation type="submission" date="2023-02" db="EMBL/GenBank/DDBJ databases">
        <title>Actinokineospora globicatena NBRC 15670.</title>
        <authorList>
            <person name="Ichikawa N."/>
            <person name="Sato H."/>
            <person name="Tonouchi N."/>
        </authorList>
    </citation>
    <scope>NUCLEOTIDE SEQUENCE</scope>
    <source>
        <strain evidence="3">NBRC 15670</strain>
    </source>
</reference>
<dbReference type="GO" id="GO:0070967">
    <property type="term" value="F:coenzyme F420 binding"/>
    <property type="evidence" value="ECO:0007669"/>
    <property type="project" value="TreeGrafter"/>
</dbReference>
<dbReference type="Gene3D" id="2.30.110.10">
    <property type="entry name" value="Electron Transport, Fmn-binding Protein, Chain A"/>
    <property type="match status" value="1"/>
</dbReference>
<dbReference type="RefSeq" id="WP_285610501.1">
    <property type="nucleotide sequence ID" value="NZ_BSSD01000003.1"/>
</dbReference>
<dbReference type="NCBIfam" id="TIGR00026">
    <property type="entry name" value="hi_GC_TIGR00026"/>
    <property type="match status" value="1"/>
</dbReference>
<comment type="catalytic activity">
    <reaction evidence="2">
        <text>oxidized coenzyme F420-(gamma-L-Glu)(n) + a quinol + H(+) = reduced coenzyme F420-(gamma-L-Glu)(n) + a quinone</text>
        <dbReference type="Rhea" id="RHEA:39663"/>
        <dbReference type="Rhea" id="RHEA-COMP:12939"/>
        <dbReference type="Rhea" id="RHEA-COMP:14378"/>
        <dbReference type="ChEBI" id="CHEBI:15378"/>
        <dbReference type="ChEBI" id="CHEBI:24646"/>
        <dbReference type="ChEBI" id="CHEBI:132124"/>
        <dbReference type="ChEBI" id="CHEBI:133980"/>
        <dbReference type="ChEBI" id="CHEBI:139511"/>
    </reaction>
</comment>
<organism evidence="3 4">
    <name type="scientific">Actinokineospora globicatena</name>
    <dbReference type="NCBI Taxonomy" id="103729"/>
    <lineage>
        <taxon>Bacteria</taxon>
        <taxon>Bacillati</taxon>
        <taxon>Actinomycetota</taxon>
        <taxon>Actinomycetes</taxon>
        <taxon>Pseudonocardiales</taxon>
        <taxon>Pseudonocardiaceae</taxon>
        <taxon>Actinokineospora</taxon>
    </lineage>
</organism>
<dbReference type="PANTHER" id="PTHR39428:SF1">
    <property type="entry name" value="F420H(2)-DEPENDENT QUINONE REDUCTASE RV1261C"/>
    <property type="match status" value="1"/>
</dbReference>
<accession>A0A9W6QNG4</accession>
<proteinExistence type="inferred from homology"/>
<gene>
    <name evidence="3" type="ORF">Aglo03_25200</name>
</gene>
<dbReference type="SUPFAM" id="SSF50475">
    <property type="entry name" value="FMN-binding split barrel"/>
    <property type="match status" value="1"/>
</dbReference>
<comment type="similarity">
    <text evidence="1">Belongs to the F420H(2)-dependent quinone reductase family.</text>
</comment>
<evidence type="ECO:0000256" key="1">
    <source>
        <dbReference type="ARBA" id="ARBA00008710"/>
    </source>
</evidence>
<evidence type="ECO:0000313" key="3">
    <source>
        <dbReference type="EMBL" id="GLW91704.1"/>
    </source>
</evidence>
<dbReference type="AlphaFoldDB" id="A0A9W6QNG4"/>
<dbReference type="InterPro" id="IPR012349">
    <property type="entry name" value="Split_barrel_FMN-bd"/>
</dbReference>
<dbReference type="EMBL" id="BSSD01000003">
    <property type="protein sequence ID" value="GLW91704.1"/>
    <property type="molecule type" value="Genomic_DNA"/>
</dbReference>
<evidence type="ECO:0008006" key="5">
    <source>
        <dbReference type="Google" id="ProtNLM"/>
    </source>
</evidence>
<dbReference type="Proteomes" id="UP001165042">
    <property type="component" value="Unassembled WGS sequence"/>
</dbReference>
<dbReference type="PANTHER" id="PTHR39428">
    <property type="entry name" value="F420H(2)-DEPENDENT QUINONE REDUCTASE RV1261C"/>
    <property type="match status" value="1"/>
</dbReference>
<dbReference type="InterPro" id="IPR004378">
    <property type="entry name" value="F420H2_quin_Rdtase"/>
</dbReference>
<name>A0A9W6QNG4_9PSEU</name>
<dbReference type="Pfam" id="PF04075">
    <property type="entry name" value="F420H2_quin_red"/>
    <property type="match status" value="1"/>
</dbReference>